<dbReference type="KEGG" id="dol:Dole_1980"/>
<organism evidence="6 7">
    <name type="scientific">Desulfosudis oleivorans (strain DSM 6200 / JCM 39069 / Hxd3)</name>
    <name type="common">Desulfococcus oleovorans</name>
    <dbReference type="NCBI Taxonomy" id="96561"/>
    <lineage>
        <taxon>Bacteria</taxon>
        <taxon>Pseudomonadati</taxon>
        <taxon>Thermodesulfobacteriota</taxon>
        <taxon>Desulfobacteria</taxon>
        <taxon>Desulfobacterales</taxon>
        <taxon>Desulfosudaceae</taxon>
        <taxon>Desulfosudis</taxon>
    </lineage>
</organism>
<evidence type="ECO:0000256" key="2">
    <source>
        <dbReference type="ARBA" id="ARBA00022670"/>
    </source>
</evidence>
<evidence type="ECO:0000256" key="1">
    <source>
        <dbReference type="ARBA" id="ARBA00008683"/>
    </source>
</evidence>
<keyword evidence="2" id="KW-0645">Protease</keyword>
<dbReference type="SUPFAM" id="SSF52096">
    <property type="entry name" value="ClpP/crotonase"/>
    <property type="match status" value="1"/>
</dbReference>
<dbReference type="CDD" id="cd07023">
    <property type="entry name" value="S49_Sppa_N_C"/>
    <property type="match status" value="1"/>
</dbReference>
<gene>
    <name evidence="6" type="ordered locus">Dole_1980</name>
</gene>
<evidence type="ECO:0000313" key="7">
    <source>
        <dbReference type="Proteomes" id="UP000008561"/>
    </source>
</evidence>
<dbReference type="HOGENOM" id="CLU_046540_0_0_7"/>
<dbReference type="eggNOG" id="COG0616">
    <property type="taxonomic scope" value="Bacteria"/>
</dbReference>
<dbReference type="Pfam" id="PF01343">
    <property type="entry name" value="Peptidase_S49"/>
    <property type="match status" value="1"/>
</dbReference>
<dbReference type="Gene3D" id="3.90.226.10">
    <property type="entry name" value="2-enoyl-CoA Hydratase, Chain A, domain 1"/>
    <property type="match status" value="2"/>
</dbReference>
<protein>
    <submittedName>
        <fullName evidence="6">Signal peptide peptidase SppA, 36K type</fullName>
        <ecNumber evidence="6">3.1.3.2</ecNumber>
    </submittedName>
</protein>
<dbReference type="PANTHER" id="PTHR42987:SF7">
    <property type="entry name" value="SIGNAL PEPTIDE PEPTIDASE SPPA-RELATED"/>
    <property type="match status" value="1"/>
</dbReference>
<dbReference type="InterPro" id="IPR029045">
    <property type="entry name" value="ClpP/crotonase-like_dom_sf"/>
</dbReference>
<dbReference type="NCBIfam" id="TIGR00706">
    <property type="entry name" value="SppA_dom"/>
    <property type="match status" value="1"/>
</dbReference>
<dbReference type="Proteomes" id="UP000008561">
    <property type="component" value="Chromosome"/>
</dbReference>
<dbReference type="EMBL" id="CP000859">
    <property type="protein sequence ID" value="ABW67784.1"/>
    <property type="molecule type" value="Genomic_DNA"/>
</dbReference>
<dbReference type="GO" id="GO:0003993">
    <property type="term" value="F:acid phosphatase activity"/>
    <property type="evidence" value="ECO:0007669"/>
    <property type="project" value="UniProtKB-EC"/>
</dbReference>
<dbReference type="STRING" id="96561.Dole_1980"/>
<dbReference type="RefSeq" id="WP_012175396.1">
    <property type="nucleotide sequence ID" value="NC_009943.1"/>
</dbReference>
<keyword evidence="4" id="KW-0720">Serine protease</keyword>
<evidence type="ECO:0000313" key="6">
    <source>
        <dbReference type="EMBL" id="ABW67784.1"/>
    </source>
</evidence>
<evidence type="ECO:0000256" key="3">
    <source>
        <dbReference type="ARBA" id="ARBA00022801"/>
    </source>
</evidence>
<evidence type="ECO:0000256" key="4">
    <source>
        <dbReference type="ARBA" id="ARBA00022825"/>
    </source>
</evidence>
<dbReference type="InterPro" id="IPR004635">
    <property type="entry name" value="Pept_S49_SppA"/>
</dbReference>
<dbReference type="InterPro" id="IPR002142">
    <property type="entry name" value="Peptidase_S49"/>
</dbReference>
<reference evidence="6 7" key="1">
    <citation type="submission" date="2007-10" db="EMBL/GenBank/DDBJ databases">
        <title>Complete sequence of Desulfococcus oleovorans Hxd3.</title>
        <authorList>
            <consortium name="US DOE Joint Genome Institute"/>
            <person name="Copeland A."/>
            <person name="Lucas S."/>
            <person name="Lapidus A."/>
            <person name="Barry K."/>
            <person name="Glavina del Rio T."/>
            <person name="Dalin E."/>
            <person name="Tice H."/>
            <person name="Pitluck S."/>
            <person name="Kiss H."/>
            <person name="Brettin T."/>
            <person name="Bruce D."/>
            <person name="Detter J.C."/>
            <person name="Han C."/>
            <person name="Schmutz J."/>
            <person name="Larimer F."/>
            <person name="Land M."/>
            <person name="Hauser L."/>
            <person name="Kyrpides N."/>
            <person name="Kim E."/>
            <person name="Wawrik B."/>
            <person name="Richardson P."/>
        </authorList>
    </citation>
    <scope>NUCLEOTIDE SEQUENCE [LARGE SCALE GENOMIC DNA]</scope>
    <source>
        <strain evidence="7">DSM 6200 / JCM 39069 / Hxd3</strain>
    </source>
</reference>
<keyword evidence="3 6" id="KW-0378">Hydrolase</keyword>
<sequence length="299" mass="32248">MFSRRHPFLFFILVLSAIVFGSATVISFVVGLYSGKPAFESGERVGIVEVKGVILSSEQVIEELKTFREEDAIRAIVVRIDSPGGAVGPAQEIFREIHKTAATKKVVASMGSVAASGGYYVASATEKIFANPGTLTGSIGVIMSYTNFQELMDKIGLLPVVIKSGKYKDIGSPVRPLEEREKRILQEFADDIHQQFIDDVAAGRNMDAGAVAKLADGRIYTGRKALELGLVDELGNLEDAVETVGRMAGIKGDIVQVYPERKTKFSLTELLTGSSAEELANTLMHGQALSAGYLYRPGL</sequence>
<name>A8ZTA1_DESOH</name>
<accession>A8ZTA1</accession>
<dbReference type="GO" id="GO:0006508">
    <property type="term" value="P:proteolysis"/>
    <property type="evidence" value="ECO:0007669"/>
    <property type="project" value="UniProtKB-KW"/>
</dbReference>
<dbReference type="InterPro" id="IPR047272">
    <property type="entry name" value="S49_SppA_C"/>
</dbReference>
<comment type="similarity">
    <text evidence="1">Belongs to the peptidase S49 family.</text>
</comment>
<dbReference type="OrthoDB" id="9764363at2"/>
<dbReference type="AlphaFoldDB" id="A8ZTA1"/>
<dbReference type="GO" id="GO:0008236">
    <property type="term" value="F:serine-type peptidase activity"/>
    <property type="evidence" value="ECO:0007669"/>
    <property type="project" value="UniProtKB-KW"/>
</dbReference>
<keyword evidence="7" id="KW-1185">Reference proteome</keyword>
<dbReference type="PANTHER" id="PTHR42987">
    <property type="entry name" value="PEPTIDASE S49"/>
    <property type="match status" value="1"/>
</dbReference>
<dbReference type="EC" id="3.1.3.2" evidence="6"/>
<feature type="domain" description="Peptidase S49" evidence="5">
    <location>
        <begin position="100"/>
        <end position="246"/>
    </location>
</feature>
<proteinExistence type="inferred from homology"/>
<evidence type="ECO:0000259" key="5">
    <source>
        <dbReference type="Pfam" id="PF01343"/>
    </source>
</evidence>